<dbReference type="CDD" id="cd00448">
    <property type="entry name" value="YjgF_YER057c_UK114_family"/>
    <property type="match status" value="1"/>
</dbReference>
<reference evidence="1" key="1">
    <citation type="submission" date="2018-06" db="EMBL/GenBank/DDBJ databases">
        <authorList>
            <person name="Zhirakovskaya E."/>
        </authorList>
    </citation>
    <scope>NUCLEOTIDE SEQUENCE</scope>
</reference>
<dbReference type="EMBL" id="UOEU01000162">
    <property type="protein sequence ID" value="VAW31120.1"/>
    <property type="molecule type" value="Genomic_DNA"/>
</dbReference>
<dbReference type="InterPro" id="IPR035959">
    <property type="entry name" value="RutC-like_sf"/>
</dbReference>
<name>A0A3B0UPQ3_9ZZZZ</name>
<dbReference type="AlphaFoldDB" id="A0A3B0UPQ3"/>
<dbReference type="SUPFAM" id="SSF55298">
    <property type="entry name" value="YjgF-like"/>
    <property type="match status" value="1"/>
</dbReference>
<dbReference type="GO" id="GO:0019239">
    <property type="term" value="F:deaminase activity"/>
    <property type="evidence" value="ECO:0007669"/>
    <property type="project" value="TreeGrafter"/>
</dbReference>
<evidence type="ECO:0008006" key="2">
    <source>
        <dbReference type="Google" id="ProtNLM"/>
    </source>
</evidence>
<dbReference type="Gene3D" id="3.30.1330.40">
    <property type="entry name" value="RutC-like"/>
    <property type="match status" value="1"/>
</dbReference>
<sequence length="127" mass="13722">MKNIAINSKKAPAASGGYSQATLIKDATKLLFISGQIPESADGYTPDGFEPQCRLVWANVIAQLEAAEMIVANLTKVTVFLSSREYADLNSAIRQEYLGESKPSLTVIITGIFDEKWLLEIEAVAAA</sequence>
<accession>A0A3B0UPQ3</accession>
<dbReference type="Pfam" id="PF01042">
    <property type="entry name" value="Ribonuc_L-PSP"/>
    <property type="match status" value="1"/>
</dbReference>
<proteinExistence type="predicted"/>
<dbReference type="InterPro" id="IPR006175">
    <property type="entry name" value="YjgF/YER057c/UK114"/>
</dbReference>
<dbReference type="GO" id="GO:0005829">
    <property type="term" value="C:cytosol"/>
    <property type="evidence" value="ECO:0007669"/>
    <property type="project" value="TreeGrafter"/>
</dbReference>
<evidence type="ECO:0000313" key="1">
    <source>
        <dbReference type="EMBL" id="VAW31120.1"/>
    </source>
</evidence>
<dbReference type="PANTHER" id="PTHR11803:SF44">
    <property type="entry name" value="RUTC FAMILY PROTEIN YJGH"/>
    <property type="match status" value="1"/>
</dbReference>
<organism evidence="1">
    <name type="scientific">hydrothermal vent metagenome</name>
    <dbReference type="NCBI Taxonomy" id="652676"/>
    <lineage>
        <taxon>unclassified sequences</taxon>
        <taxon>metagenomes</taxon>
        <taxon>ecological metagenomes</taxon>
    </lineage>
</organism>
<protein>
    <recommendedName>
        <fullName evidence="2">RidA/YER057c/UK114 superfamily protein</fullName>
    </recommendedName>
</protein>
<gene>
    <name evidence="1" type="ORF">MNBD_CHLOROFLEXI01-5171</name>
</gene>
<dbReference type="PANTHER" id="PTHR11803">
    <property type="entry name" value="2-IMINOBUTANOATE/2-IMINOPROPANOATE DEAMINASE RIDA"/>
    <property type="match status" value="1"/>
</dbReference>